<sequence>MALATAESYDYDVFLSFRGTDTRHGFTDCHYNFMVDAGIRVFRDDDELSVGQQINKILLAIENSRICMPVLSRGFASSTWCLHEFAKMVELRKEIVPIIYFQFSKEIVKEVLIELKLNHIHVPDYLVGMDGQPEVAMKMLLSKSSDVRFLGIHGMGGIGKTTLAKVLFNKPSSSFECYSFLADVREMASHHGIEYLQKKLLSNLNPRIGDTTHISNPIVMIRNSFRIKKVLIILDDIDRKEQIENIVGDAKCFGPGSRIIVTTRDSRVLKIGHEPFHGIIEMEEMNLSEALRLFSWHAFEGDSPPLKSIWEETAKMLEKKPDRAVREKLKISYDALEHEQQQMFLDIACFFINTEKSNPIHMWDACDFHPTLGLNTLISMALVNIVEDDKLWMHDQLRDLGREIVREEGLQHYRKCSRLWICGEEISTTLKSKEGKESIVGLHLDGLYPNATGEVFAGMQNLRFLSLEEAKFGKKFNHPLPELKWLSWHYLPSSLNPAHLNIRKLVVLELPRSSTSKSGVDGIKSSKLTATPDFSRISNLERLTLCKCTNLAKLHRSIVKLKNLRHLDLRYCSSLCELPDELGCLEKLEFMSLYRCARLKKLPNSFGKLKALVALNFSGKVDISTRLVSWIVSMIEMSEMMPFGSTSLWDEVLDLSLLSDFDDQSIIRKIISFVKFVIDEYLAKWLYPQQQELPETFGDLTALTKLDLSYSKVSHLPDSFGNLGNLKELNAKWSSLVAQPKSVGMLKKLETLGLGGCLSLAEIPSEIGGLSSLRILDLSLTAIHQLPSTVTQLYLLQSINLRISSLGKPTEVPTSLNGLPGESSDSPLSLELLQWVTPLPTTFADCSRLEALNLSCEFLKRIPPLPSSLRWLALDGLGNAVEMPYTSNLKNLAGLSIYMSNREELACLLLESLRELRISDCNSLPDLSHLKNLQKFTLLGTASLQEIPGLGKLESLQELCIGDCNSIGSLENLSVLTKLKHLSLHDCRNLKVVEGLDRLSLIEKDVHFADCKCTLCSPRHGLLSAKTLILLVIGVVGIPRWDLPSKIRHFLESPEVNAISSINDGNH</sequence>
<dbReference type="SMART" id="SM00255">
    <property type="entry name" value="TIR"/>
    <property type="match status" value="1"/>
</dbReference>
<evidence type="ECO:0000256" key="3">
    <source>
        <dbReference type="ARBA" id="ARBA00022821"/>
    </source>
</evidence>
<evidence type="ECO:0000313" key="5">
    <source>
        <dbReference type="Proteomes" id="UP000515151"/>
    </source>
</evidence>
<dbReference type="PRINTS" id="PR00364">
    <property type="entry name" value="DISEASERSIST"/>
</dbReference>
<dbReference type="InterPro" id="IPR000157">
    <property type="entry name" value="TIR_dom"/>
</dbReference>
<keyword evidence="5" id="KW-1185">Reference proteome</keyword>
<dbReference type="GeneID" id="116188679"/>
<name>A0A6P8BUS3_PUNGR</name>
<dbReference type="GO" id="GO:0043531">
    <property type="term" value="F:ADP binding"/>
    <property type="evidence" value="ECO:0007669"/>
    <property type="project" value="InterPro"/>
</dbReference>
<dbReference type="Gene3D" id="3.40.50.300">
    <property type="entry name" value="P-loop containing nucleotide triphosphate hydrolases"/>
    <property type="match status" value="1"/>
</dbReference>
<dbReference type="InterPro" id="IPR055414">
    <property type="entry name" value="LRR_R13L4/SHOC2-like"/>
</dbReference>
<dbReference type="InterPro" id="IPR035897">
    <property type="entry name" value="Toll_tir_struct_dom_sf"/>
</dbReference>
<dbReference type="Pfam" id="PF00931">
    <property type="entry name" value="NB-ARC"/>
    <property type="match status" value="1"/>
</dbReference>
<dbReference type="PROSITE" id="PS50104">
    <property type="entry name" value="TIR"/>
    <property type="match status" value="1"/>
</dbReference>
<feature type="domain" description="TIR" evidence="4">
    <location>
        <begin position="9"/>
        <end position="143"/>
    </location>
</feature>
<keyword evidence="3" id="KW-0611">Plant defense</keyword>
<dbReference type="Gene3D" id="3.80.10.10">
    <property type="entry name" value="Ribonuclease Inhibitor"/>
    <property type="match status" value="3"/>
</dbReference>
<dbReference type="InterPro" id="IPR027417">
    <property type="entry name" value="P-loop_NTPase"/>
</dbReference>
<keyword evidence="2" id="KW-0677">Repeat</keyword>
<dbReference type="InterPro" id="IPR036390">
    <property type="entry name" value="WH_DNA-bd_sf"/>
</dbReference>
<dbReference type="InterPro" id="IPR058192">
    <property type="entry name" value="WHD_ROQ1-like"/>
</dbReference>
<dbReference type="GO" id="GO:0007165">
    <property type="term" value="P:signal transduction"/>
    <property type="evidence" value="ECO:0007669"/>
    <property type="project" value="InterPro"/>
</dbReference>
<dbReference type="GO" id="GO:0051707">
    <property type="term" value="P:response to other organism"/>
    <property type="evidence" value="ECO:0007669"/>
    <property type="project" value="UniProtKB-ARBA"/>
</dbReference>
<dbReference type="GO" id="GO:0006952">
    <property type="term" value="P:defense response"/>
    <property type="evidence" value="ECO:0007669"/>
    <property type="project" value="UniProtKB-KW"/>
</dbReference>
<evidence type="ECO:0000256" key="2">
    <source>
        <dbReference type="ARBA" id="ARBA00022737"/>
    </source>
</evidence>
<dbReference type="Proteomes" id="UP000515151">
    <property type="component" value="Chromosome 8"/>
</dbReference>
<dbReference type="InterPro" id="IPR044974">
    <property type="entry name" value="Disease_R_plants"/>
</dbReference>
<accession>A0A6P8BUS3</accession>
<dbReference type="SUPFAM" id="SSF46785">
    <property type="entry name" value="Winged helix' DNA-binding domain"/>
    <property type="match status" value="1"/>
</dbReference>
<keyword evidence="1" id="KW-0433">Leucine-rich repeat</keyword>
<dbReference type="OrthoDB" id="2018313at2759"/>
<dbReference type="InterPro" id="IPR032675">
    <property type="entry name" value="LRR_dom_sf"/>
</dbReference>
<dbReference type="SUPFAM" id="SSF52540">
    <property type="entry name" value="P-loop containing nucleoside triphosphate hydrolases"/>
    <property type="match status" value="1"/>
</dbReference>
<dbReference type="Pfam" id="PF23282">
    <property type="entry name" value="WHD_ROQ1"/>
    <property type="match status" value="1"/>
</dbReference>
<dbReference type="InterPro" id="IPR003591">
    <property type="entry name" value="Leu-rich_rpt_typical-subtyp"/>
</dbReference>
<proteinExistence type="predicted"/>
<dbReference type="SUPFAM" id="SSF52047">
    <property type="entry name" value="RNI-like"/>
    <property type="match status" value="1"/>
</dbReference>
<dbReference type="PANTHER" id="PTHR11017:SF570">
    <property type="entry name" value="DISEASE RESISTANCE PROTEIN (TIR-NBS CLASS)-RELATED"/>
    <property type="match status" value="1"/>
</dbReference>
<dbReference type="SMART" id="SM00369">
    <property type="entry name" value="LRR_TYP"/>
    <property type="match status" value="3"/>
</dbReference>
<dbReference type="Gene3D" id="3.40.50.10140">
    <property type="entry name" value="Toll/interleukin-1 receptor homology (TIR) domain"/>
    <property type="match status" value="1"/>
</dbReference>
<dbReference type="RefSeq" id="XP_031374025.1">
    <property type="nucleotide sequence ID" value="XM_031518165.1"/>
</dbReference>
<reference evidence="6" key="2">
    <citation type="submission" date="2025-08" db="UniProtKB">
        <authorList>
            <consortium name="RefSeq"/>
        </authorList>
    </citation>
    <scope>IDENTIFICATION</scope>
    <source>
        <tissue evidence="6">Leaf</tissue>
    </source>
</reference>
<dbReference type="InterPro" id="IPR002182">
    <property type="entry name" value="NB-ARC"/>
</dbReference>
<dbReference type="AlphaFoldDB" id="A0A6P8BUS3"/>
<gene>
    <name evidence="6" type="primary">LOC116188679</name>
</gene>
<dbReference type="SUPFAM" id="SSF52200">
    <property type="entry name" value="Toll/Interleukin receptor TIR domain"/>
    <property type="match status" value="1"/>
</dbReference>
<dbReference type="Pfam" id="PF01582">
    <property type="entry name" value="TIR"/>
    <property type="match status" value="1"/>
</dbReference>
<protein>
    <submittedName>
        <fullName evidence="6">TMV resistance protein N-like</fullName>
    </submittedName>
</protein>
<reference evidence="5" key="1">
    <citation type="journal article" date="2020" name="Plant Biotechnol. J.">
        <title>The pomegranate (Punica granatum L.) draft genome dissects genetic divergence between soft- and hard-seeded cultivars.</title>
        <authorList>
            <person name="Luo X."/>
            <person name="Li H."/>
            <person name="Wu Z."/>
            <person name="Yao W."/>
            <person name="Zhao P."/>
            <person name="Cao D."/>
            <person name="Yu H."/>
            <person name="Li K."/>
            <person name="Poudel K."/>
            <person name="Zhao D."/>
            <person name="Zhang F."/>
            <person name="Xia X."/>
            <person name="Chen L."/>
            <person name="Wang Q."/>
            <person name="Jing D."/>
            <person name="Cao S."/>
        </authorList>
    </citation>
    <scope>NUCLEOTIDE SEQUENCE [LARGE SCALE GENOMIC DNA]</scope>
    <source>
        <strain evidence="5">cv. Tunisia</strain>
    </source>
</reference>
<evidence type="ECO:0000259" key="4">
    <source>
        <dbReference type="PROSITE" id="PS50104"/>
    </source>
</evidence>
<evidence type="ECO:0000313" key="6">
    <source>
        <dbReference type="RefSeq" id="XP_031374025.1"/>
    </source>
</evidence>
<organism evidence="5 6">
    <name type="scientific">Punica granatum</name>
    <name type="common">Pomegranate</name>
    <dbReference type="NCBI Taxonomy" id="22663"/>
    <lineage>
        <taxon>Eukaryota</taxon>
        <taxon>Viridiplantae</taxon>
        <taxon>Streptophyta</taxon>
        <taxon>Embryophyta</taxon>
        <taxon>Tracheophyta</taxon>
        <taxon>Spermatophyta</taxon>
        <taxon>Magnoliopsida</taxon>
        <taxon>eudicotyledons</taxon>
        <taxon>Gunneridae</taxon>
        <taxon>Pentapetalae</taxon>
        <taxon>rosids</taxon>
        <taxon>malvids</taxon>
        <taxon>Myrtales</taxon>
        <taxon>Lythraceae</taxon>
        <taxon>Punica</taxon>
    </lineage>
</organism>
<dbReference type="PANTHER" id="PTHR11017">
    <property type="entry name" value="LEUCINE-RICH REPEAT-CONTAINING PROTEIN"/>
    <property type="match status" value="1"/>
</dbReference>
<evidence type="ECO:0000256" key="1">
    <source>
        <dbReference type="ARBA" id="ARBA00022614"/>
    </source>
</evidence>
<dbReference type="SUPFAM" id="SSF52058">
    <property type="entry name" value="L domain-like"/>
    <property type="match status" value="1"/>
</dbReference>
<dbReference type="Pfam" id="PF23598">
    <property type="entry name" value="LRR_14"/>
    <property type="match status" value="1"/>
</dbReference>